<feature type="coiled-coil region" evidence="1">
    <location>
        <begin position="328"/>
        <end position="366"/>
    </location>
</feature>
<evidence type="ECO:0000256" key="1">
    <source>
        <dbReference type="SAM" id="Coils"/>
    </source>
</evidence>
<evidence type="ECO:0008006" key="5">
    <source>
        <dbReference type="Google" id="ProtNLM"/>
    </source>
</evidence>
<feature type="compositionally biased region" description="Basic and acidic residues" evidence="2">
    <location>
        <begin position="604"/>
        <end position="614"/>
    </location>
</feature>
<feature type="coiled-coil region" evidence="1">
    <location>
        <begin position="48"/>
        <end position="137"/>
    </location>
</feature>
<dbReference type="Proteomes" id="UP000192578">
    <property type="component" value="Unassembled WGS sequence"/>
</dbReference>
<keyword evidence="4" id="KW-1185">Reference proteome</keyword>
<proteinExistence type="predicted"/>
<sequence>MNFEPLQDEDADISQLSPYSPAEVRRMKDELKTNRARSRILRFELERKRRFRATLEAKQRKKAEALKQEVLHLEKVRANVETKANDKRRDDDMHEIGQLLLQLNEVEENVASVKKLTEQDRLKLREQDQQLRKVENEFRNAPDDINKVALKKQRVTESRFLTIQRKHNRLRKQAVDAQTSVRGGMRERQTFHDAYQRIERQYTQNATILKQMLDQITELNDRRTDFMKKTALNRNASNDTRDEVVNKLRTAEKMANVERETRILSVHRAIDRTPYWKNDSVNQAVQSFWKKPVKPRVTMQKALELEETMTQIRQICNVENMSDVIELYKKRDENNSLLEERLRDLNAEAEHLVDKIEDHYQALNKIDEKATQGETTAERKMMMLLEKTQIMESNEKECKESLQAFKEFYDDLGPQMTEVHDLMFELVPHGSELKAPAEPCNGLNYREYQMSFARLAHYFHAIFDYWKQQEHERKCRTDLLYTGTDDDDSPLALRDGKLAKSDYPVAAKLKFLPKELRSYNKRNQFENEDGTPAIMSVKSMDHFAEREATELLQLQTDYLDALDVAEKNHGKGSIEVADLIPIVELPVPDCEDRTMSDSEEEEYKDLSKDNDGVRQADGPDEDPDLQLAQLIGGTATPGMVVKAEEAKESEKVVEIEKPKRPETPIEIKATPAPETPVVIEATPDPSREPPEQEETVVNPEESPVNAVEPPSSGNYAAEKADHPLSQPDTE</sequence>
<name>A0A9X6RJN9_HYPEX</name>
<feature type="compositionally biased region" description="Basic and acidic residues" evidence="2">
    <location>
        <begin position="642"/>
        <end position="665"/>
    </location>
</feature>
<reference evidence="4" key="1">
    <citation type="submission" date="2017-01" db="EMBL/GenBank/DDBJ databases">
        <title>Comparative genomics of anhydrobiosis in the tardigrade Hypsibius dujardini.</title>
        <authorList>
            <person name="Yoshida Y."/>
            <person name="Koutsovoulos G."/>
            <person name="Laetsch D."/>
            <person name="Stevens L."/>
            <person name="Kumar S."/>
            <person name="Horikawa D."/>
            <person name="Ishino K."/>
            <person name="Komine S."/>
            <person name="Tomita M."/>
            <person name="Blaxter M."/>
            <person name="Arakawa K."/>
        </authorList>
    </citation>
    <scope>NUCLEOTIDE SEQUENCE [LARGE SCALE GENOMIC DNA]</scope>
    <source>
        <strain evidence="4">Z151</strain>
    </source>
</reference>
<dbReference type="OrthoDB" id="10459881at2759"/>
<evidence type="ECO:0000313" key="4">
    <source>
        <dbReference type="Proteomes" id="UP000192578"/>
    </source>
</evidence>
<organism evidence="3 4">
    <name type="scientific">Hypsibius exemplaris</name>
    <name type="common">Freshwater tardigrade</name>
    <dbReference type="NCBI Taxonomy" id="2072580"/>
    <lineage>
        <taxon>Eukaryota</taxon>
        <taxon>Metazoa</taxon>
        <taxon>Ecdysozoa</taxon>
        <taxon>Tardigrada</taxon>
        <taxon>Eutardigrada</taxon>
        <taxon>Parachela</taxon>
        <taxon>Hypsibioidea</taxon>
        <taxon>Hypsibiidae</taxon>
        <taxon>Hypsibius</taxon>
    </lineage>
</organism>
<comment type="caution">
    <text evidence="3">The sequence shown here is derived from an EMBL/GenBank/DDBJ whole genome shotgun (WGS) entry which is preliminary data.</text>
</comment>
<keyword evidence="1" id="KW-0175">Coiled coil</keyword>
<accession>A0A9X6RJN9</accession>
<evidence type="ECO:0000256" key="2">
    <source>
        <dbReference type="SAM" id="MobiDB-lite"/>
    </source>
</evidence>
<evidence type="ECO:0000313" key="3">
    <source>
        <dbReference type="EMBL" id="OWA50030.1"/>
    </source>
</evidence>
<dbReference type="AlphaFoldDB" id="A0A9X6RJN9"/>
<feature type="region of interest" description="Disordered" evidence="2">
    <location>
        <begin position="589"/>
        <end position="730"/>
    </location>
</feature>
<dbReference type="EMBL" id="MTYJ01000180">
    <property type="protein sequence ID" value="OWA50030.1"/>
    <property type="molecule type" value="Genomic_DNA"/>
</dbReference>
<gene>
    <name evidence="3" type="ORF">BV898_14561</name>
</gene>
<protein>
    <recommendedName>
        <fullName evidence="5">Coiled-coil domain-containing protein 63</fullName>
    </recommendedName>
</protein>